<dbReference type="RefSeq" id="WP_213006372.1">
    <property type="nucleotide sequence ID" value="NZ_BOQN01000029.1"/>
</dbReference>
<keyword evidence="2" id="KW-1185">Reference proteome</keyword>
<organism evidence="1 2">
    <name type="scientific">Paractinoplanes toevensis</name>
    <dbReference type="NCBI Taxonomy" id="571911"/>
    <lineage>
        <taxon>Bacteria</taxon>
        <taxon>Bacillati</taxon>
        <taxon>Actinomycetota</taxon>
        <taxon>Actinomycetes</taxon>
        <taxon>Micromonosporales</taxon>
        <taxon>Micromonosporaceae</taxon>
        <taxon>Paractinoplanes</taxon>
    </lineage>
</organism>
<dbReference type="AlphaFoldDB" id="A0A919W7U5"/>
<accession>A0A919W7U5</accession>
<comment type="caution">
    <text evidence="1">The sequence shown here is derived from an EMBL/GenBank/DDBJ whole genome shotgun (WGS) entry which is preliminary data.</text>
</comment>
<proteinExistence type="predicted"/>
<name>A0A919W7U5_9ACTN</name>
<evidence type="ECO:0000313" key="1">
    <source>
        <dbReference type="EMBL" id="GIM90441.1"/>
    </source>
</evidence>
<protein>
    <submittedName>
        <fullName evidence="1">Uncharacterized protein</fullName>
    </submittedName>
</protein>
<gene>
    <name evidence="1" type="ORF">Ato02nite_022340</name>
</gene>
<reference evidence="1 2" key="1">
    <citation type="submission" date="2021-03" db="EMBL/GenBank/DDBJ databases">
        <title>Whole genome shotgun sequence of Actinoplanes toevensis NBRC 105298.</title>
        <authorList>
            <person name="Komaki H."/>
            <person name="Tamura T."/>
        </authorList>
    </citation>
    <scope>NUCLEOTIDE SEQUENCE [LARGE SCALE GENOMIC DNA]</scope>
    <source>
        <strain evidence="1 2">NBRC 105298</strain>
    </source>
</reference>
<dbReference type="EMBL" id="BOQN01000029">
    <property type="protein sequence ID" value="GIM90441.1"/>
    <property type="molecule type" value="Genomic_DNA"/>
</dbReference>
<dbReference type="Proteomes" id="UP000677082">
    <property type="component" value="Unassembled WGS sequence"/>
</dbReference>
<evidence type="ECO:0000313" key="2">
    <source>
        <dbReference type="Proteomes" id="UP000677082"/>
    </source>
</evidence>
<sequence>MSGVGCSLAALVSAGGPVRVALRPCCLVALVGPRNAPDSAATCSAAGQVADAANDPVASVAAASVAAASVAAAAVAVASVLAGTGGGGAGPVEAAAAAGGGARWPDPGSVAVDVDSLVEADGETAVEAGAVP</sequence>